<protein>
    <submittedName>
        <fullName evidence="1">Uncharacterized protein</fullName>
    </submittedName>
</protein>
<name>A0A4U5MSQ3_STECR</name>
<accession>A0A4U5MSQ3</accession>
<evidence type="ECO:0000313" key="1">
    <source>
        <dbReference type="EMBL" id="TKR72751.1"/>
    </source>
</evidence>
<dbReference type="EMBL" id="AZBU02000006">
    <property type="protein sequence ID" value="TKR72751.1"/>
    <property type="molecule type" value="Genomic_DNA"/>
</dbReference>
<dbReference type="AlphaFoldDB" id="A0A4U5MSQ3"/>
<organism evidence="1 2">
    <name type="scientific">Steinernema carpocapsae</name>
    <name type="common">Entomopathogenic nematode</name>
    <dbReference type="NCBI Taxonomy" id="34508"/>
    <lineage>
        <taxon>Eukaryota</taxon>
        <taxon>Metazoa</taxon>
        <taxon>Ecdysozoa</taxon>
        <taxon>Nematoda</taxon>
        <taxon>Chromadorea</taxon>
        <taxon>Rhabditida</taxon>
        <taxon>Tylenchina</taxon>
        <taxon>Panagrolaimomorpha</taxon>
        <taxon>Strongyloidoidea</taxon>
        <taxon>Steinernematidae</taxon>
        <taxon>Steinernema</taxon>
    </lineage>
</organism>
<reference evidence="1 2" key="1">
    <citation type="journal article" date="2015" name="Genome Biol.">
        <title>Comparative genomics of Steinernema reveals deeply conserved gene regulatory networks.</title>
        <authorList>
            <person name="Dillman A.R."/>
            <person name="Macchietto M."/>
            <person name="Porter C.F."/>
            <person name="Rogers A."/>
            <person name="Williams B."/>
            <person name="Antoshechkin I."/>
            <person name="Lee M.M."/>
            <person name="Goodwin Z."/>
            <person name="Lu X."/>
            <person name="Lewis E.E."/>
            <person name="Goodrich-Blair H."/>
            <person name="Stock S.P."/>
            <person name="Adams B.J."/>
            <person name="Sternberg P.W."/>
            <person name="Mortazavi A."/>
        </authorList>
    </citation>
    <scope>NUCLEOTIDE SEQUENCE [LARGE SCALE GENOMIC DNA]</scope>
    <source>
        <strain evidence="1 2">ALL</strain>
    </source>
</reference>
<dbReference type="Proteomes" id="UP000298663">
    <property type="component" value="Unassembled WGS sequence"/>
</dbReference>
<reference evidence="1 2" key="2">
    <citation type="journal article" date="2019" name="G3 (Bethesda)">
        <title>Hybrid Assembly of the Genome of the Entomopathogenic Nematode Steinernema carpocapsae Identifies the X-Chromosome.</title>
        <authorList>
            <person name="Serra L."/>
            <person name="Macchietto M."/>
            <person name="Macias-Munoz A."/>
            <person name="McGill C.J."/>
            <person name="Rodriguez I.M."/>
            <person name="Rodriguez B."/>
            <person name="Murad R."/>
            <person name="Mortazavi A."/>
        </authorList>
    </citation>
    <scope>NUCLEOTIDE SEQUENCE [LARGE SCALE GENOMIC DNA]</scope>
    <source>
        <strain evidence="1 2">ALL</strain>
    </source>
</reference>
<evidence type="ECO:0000313" key="2">
    <source>
        <dbReference type="Proteomes" id="UP000298663"/>
    </source>
</evidence>
<proteinExistence type="predicted"/>
<comment type="caution">
    <text evidence="1">The sequence shown here is derived from an EMBL/GenBank/DDBJ whole genome shotgun (WGS) entry which is preliminary data.</text>
</comment>
<keyword evidence="2" id="KW-1185">Reference proteome</keyword>
<sequence>MWLNSDLARSYMQRRKCEAMLVCVMPRCVFRLRLWLWYRSSNCNSTQNQSEPGLSSWPSCGSVELCHNGFEAFPMQPQ</sequence>
<gene>
    <name evidence="1" type="ORF">L596_020157</name>
</gene>